<comment type="caution">
    <text evidence="1">The sequence shown here is derived from an EMBL/GenBank/DDBJ whole genome shotgun (WGS) entry which is preliminary data.</text>
</comment>
<reference evidence="1 2" key="2">
    <citation type="journal article" date="2022" name="Mol. Ecol. Resour.">
        <title>The genomes of chicory, endive, great burdock and yacon provide insights into Asteraceae paleo-polyploidization history and plant inulin production.</title>
        <authorList>
            <person name="Fan W."/>
            <person name="Wang S."/>
            <person name="Wang H."/>
            <person name="Wang A."/>
            <person name="Jiang F."/>
            <person name="Liu H."/>
            <person name="Zhao H."/>
            <person name="Xu D."/>
            <person name="Zhang Y."/>
        </authorList>
    </citation>
    <scope>NUCLEOTIDE SEQUENCE [LARGE SCALE GENOMIC DNA]</scope>
    <source>
        <strain evidence="2">cv. Yunnan</strain>
        <tissue evidence="1">Leaves</tissue>
    </source>
</reference>
<evidence type="ECO:0000313" key="1">
    <source>
        <dbReference type="EMBL" id="KAI3822348.1"/>
    </source>
</evidence>
<reference evidence="2" key="1">
    <citation type="journal article" date="2022" name="Mol. Ecol. Resour.">
        <title>The genomes of chicory, endive, great burdock and yacon provide insights into Asteraceae palaeo-polyploidization history and plant inulin production.</title>
        <authorList>
            <person name="Fan W."/>
            <person name="Wang S."/>
            <person name="Wang H."/>
            <person name="Wang A."/>
            <person name="Jiang F."/>
            <person name="Liu H."/>
            <person name="Zhao H."/>
            <person name="Xu D."/>
            <person name="Zhang Y."/>
        </authorList>
    </citation>
    <scope>NUCLEOTIDE SEQUENCE [LARGE SCALE GENOMIC DNA]</scope>
    <source>
        <strain evidence="2">cv. Yunnan</strain>
    </source>
</reference>
<name>A0ACB9JR18_9ASTR</name>
<sequence length="92" mass="10694">MVVVERKHSGESDTRRHCFVIHKEHLAIVLYRVHELPCFRIIKTSICRFGVLNLEINKRRCIENKCSYAPNGFQSIQHIHMLLPLPPSTSLS</sequence>
<proteinExistence type="predicted"/>
<dbReference type="Proteomes" id="UP001056120">
    <property type="component" value="Linkage Group LG03"/>
</dbReference>
<organism evidence="1 2">
    <name type="scientific">Smallanthus sonchifolius</name>
    <dbReference type="NCBI Taxonomy" id="185202"/>
    <lineage>
        <taxon>Eukaryota</taxon>
        <taxon>Viridiplantae</taxon>
        <taxon>Streptophyta</taxon>
        <taxon>Embryophyta</taxon>
        <taxon>Tracheophyta</taxon>
        <taxon>Spermatophyta</taxon>
        <taxon>Magnoliopsida</taxon>
        <taxon>eudicotyledons</taxon>
        <taxon>Gunneridae</taxon>
        <taxon>Pentapetalae</taxon>
        <taxon>asterids</taxon>
        <taxon>campanulids</taxon>
        <taxon>Asterales</taxon>
        <taxon>Asteraceae</taxon>
        <taxon>Asteroideae</taxon>
        <taxon>Heliantheae alliance</taxon>
        <taxon>Millerieae</taxon>
        <taxon>Smallanthus</taxon>
    </lineage>
</organism>
<protein>
    <submittedName>
        <fullName evidence="1">Uncharacterized protein</fullName>
    </submittedName>
</protein>
<keyword evidence="2" id="KW-1185">Reference proteome</keyword>
<accession>A0ACB9JR18</accession>
<dbReference type="EMBL" id="CM042020">
    <property type="protein sequence ID" value="KAI3822348.1"/>
    <property type="molecule type" value="Genomic_DNA"/>
</dbReference>
<gene>
    <name evidence="1" type="ORF">L1987_09937</name>
</gene>
<evidence type="ECO:0000313" key="2">
    <source>
        <dbReference type="Proteomes" id="UP001056120"/>
    </source>
</evidence>